<protein>
    <submittedName>
        <fullName evidence="2">Uncharacterized protein</fullName>
    </submittedName>
</protein>
<feature type="region of interest" description="Disordered" evidence="1">
    <location>
        <begin position="1"/>
        <end position="38"/>
    </location>
</feature>
<dbReference type="AlphaFoldDB" id="A0AAD1RWJ0"/>
<name>A0AAD1RWJ0_PELCU</name>
<organism evidence="2 3">
    <name type="scientific">Pelobates cultripes</name>
    <name type="common">Western spadefoot toad</name>
    <dbReference type="NCBI Taxonomy" id="61616"/>
    <lineage>
        <taxon>Eukaryota</taxon>
        <taxon>Metazoa</taxon>
        <taxon>Chordata</taxon>
        <taxon>Craniata</taxon>
        <taxon>Vertebrata</taxon>
        <taxon>Euteleostomi</taxon>
        <taxon>Amphibia</taxon>
        <taxon>Batrachia</taxon>
        <taxon>Anura</taxon>
        <taxon>Pelobatoidea</taxon>
        <taxon>Pelobatidae</taxon>
        <taxon>Pelobates</taxon>
    </lineage>
</organism>
<sequence length="129" mass="14297">MRAPSWTGHRSTEAIEEPLESPSHKSMSNPEPVDKPAEKGKCLSKTIHLICSACSHPLPDGYKRKHCNTCAKEAAEESKKSEVSSFLSWSQSNLLQAFLDTRVSALHYAQSMPLVDLPHKSEASFSIFQ</sequence>
<evidence type="ECO:0000313" key="3">
    <source>
        <dbReference type="Proteomes" id="UP001295444"/>
    </source>
</evidence>
<dbReference type="Proteomes" id="UP001295444">
    <property type="component" value="Chromosome 04"/>
</dbReference>
<dbReference type="EMBL" id="OW240915">
    <property type="protein sequence ID" value="CAH2281664.1"/>
    <property type="molecule type" value="Genomic_DNA"/>
</dbReference>
<gene>
    <name evidence="2" type="ORF">PECUL_23A042320</name>
</gene>
<reference evidence="2" key="1">
    <citation type="submission" date="2022-03" db="EMBL/GenBank/DDBJ databases">
        <authorList>
            <person name="Alioto T."/>
            <person name="Alioto T."/>
            <person name="Gomez Garrido J."/>
        </authorList>
    </citation>
    <scope>NUCLEOTIDE SEQUENCE</scope>
</reference>
<accession>A0AAD1RWJ0</accession>
<keyword evidence="3" id="KW-1185">Reference proteome</keyword>
<evidence type="ECO:0000256" key="1">
    <source>
        <dbReference type="SAM" id="MobiDB-lite"/>
    </source>
</evidence>
<evidence type="ECO:0000313" key="2">
    <source>
        <dbReference type="EMBL" id="CAH2281664.1"/>
    </source>
</evidence>
<proteinExistence type="predicted"/>